<dbReference type="Gene3D" id="1.10.10.10">
    <property type="entry name" value="Winged helix-like DNA-binding domain superfamily/Winged helix DNA-binding domain"/>
    <property type="match status" value="1"/>
</dbReference>
<dbReference type="InterPro" id="IPR052386">
    <property type="entry name" value="GPSM"/>
</dbReference>
<dbReference type="RefSeq" id="WP_235132060.1">
    <property type="nucleotide sequence ID" value="NZ_JACSGT010000002.1"/>
</dbReference>
<dbReference type="Pfam" id="PF13424">
    <property type="entry name" value="TPR_12"/>
    <property type="match status" value="1"/>
</dbReference>
<keyword evidence="5" id="KW-0175">Coiled coil</keyword>
<keyword evidence="6" id="KW-1133">Transmembrane helix</keyword>
<dbReference type="InterPro" id="IPR036388">
    <property type="entry name" value="WH-like_DNA-bd_sf"/>
</dbReference>
<keyword evidence="6" id="KW-0472">Membrane</keyword>
<protein>
    <submittedName>
        <fullName evidence="7">Tetratricopeptide repeat protein</fullName>
    </submittedName>
</protein>
<organism evidence="7 8">
    <name type="scientific">Chryseobacterium indicum</name>
    <dbReference type="NCBI Taxonomy" id="2766954"/>
    <lineage>
        <taxon>Bacteria</taxon>
        <taxon>Pseudomonadati</taxon>
        <taxon>Bacteroidota</taxon>
        <taxon>Flavobacteriia</taxon>
        <taxon>Flavobacteriales</taxon>
        <taxon>Weeksellaceae</taxon>
        <taxon>Chryseobacterium group</taxon>
        <taxon>Chryseobacterium</taxon>
    </lineage>
</organism>
<evidence type="ECO:0000256" key="1">
    <source>
        <dbReference type="ARBA" id="ARBA00004496"/>
    </source>
</evidence>
<evidence type="ECO:0000256" key="6">
    <source>
        <dbReference type="SAM" id="Phobius"/>
    </source>
</evidence>
<keyword evidence="3" id="KW-0677">Repeat</keyword>
<proteinExistence type="predicted"/>
<keyword evidence="4" id="KW-0802">TPR repeat</keyword>
<sequence>MLKLFLFYIILYLSLFSQMKAQQYTEKQIDSINLIAQNTLDENPDKAFAIATKAYQYSDKIQYDLGKLVSLEFMGYVYYMKEDSKKVLEYSIKQEKLALEVKDYKYVCIAMRSKAGAYAALGFYDEAEMTLRNALVYVEKISKPNRYHRIRGAIFETFDYVEGCKVQPDYSVKLKWSKKVLEEYLKIENAEPLTLTLSYSNLGKAYISLGKYDSATVYLNKALQLSQKYDDKFVEPQVWFGLARVSQENKNYKEAISFFKKSYEKGSGVNSPTDKRDIYEQLFRCYSDLGDSANADLYYKKWNTIKDSITNAERNSINTTTKQIVKEKEEKLTAEKNNLYYIIIGSVLLLIISIYFIIKYIKNYQKEKLQKEKTEANLIKNEGELSELELKINDSFNEVLELAKNNNPAFLIRFKEVYPEFSSKLLSAYPEMTLGQLKFCALLKLNFSTKEIAEYSHLSVRSVEMKKSRLRKQLNISSHIDLNKWMMEF</sequence>
<dbReference type="EMBL" id="JACSGT010000002">
    <property type="protein sequence ID" value="MCF2220643.1"/>
    <property type="molecule type" value="Genomic_DNA"/>
</dbReference>
<reference evidence="7" key="1">
    <citation type="submission" date="2021-08" db="EMBL/GenBank/DDBJ databases">
        <title>Complete genome sequence of Chryseobacterium sp strain PS-8.</title>
        <authorList>
            <person name="Das S.K."/>
        </authorList>
    </citation>
    <scope>NUCLEOTIDE SEQUENCE</scope>
    <source>
        <strain evidence="7">PS-8</strain>
    </source>
</reference>
<gene>
    <name evidence="7" type="ORF">H9Q08_15250</name>
</gene>
<dbReference type="Gene3D" id="1.25.40.10">
    <property type="entry name" value="Tetratricopeptide repeat domain"/>
    <property type="match status" value="2"/>
</dbReference>
<dbReference type="SMART" id="SM00028">
    <property type="entry name" value="TPR"/>
    <property type="match status" value="3"/>
</dbReference>
<keyword evidence="6" id="KW-0812">Transmembrane</keyword>
<evidence type="ECO:0000256" key="3">
    <source>
        <dbReference type="ARBA" id="ARBA00022737"/>
    </source>
</evidence>
<name>A0ABS9C8N4_9FLAO</name>
<dbReference type="InterPro" id="IPR011990">
    <property type="entry name" value="TPR-like_helical_dom_sf"/>
</dbReference>
<dbReference type="SUPFAM" id="SSF48452">
    <property type="entry name" value="TPR-like"/>
    <property type="match status" value="2"/>
</dbReference>
<evidence type="ECO:0000313" key="8">
    <source>
        <dbReference type="Proteomes" id="UP001430374"/>
    </source>
</evidence>
<accession>A0ABS9C8N4</accession>
<dbReference type="SUPFAM" id="SSF46894">
    <property type="entry name" value="C-terminal effector domain of the bipartite response regulators"/>
    <property type="match status" value="1"/>
</dbReference>
<feature type="transmembrane region" description="Helical" evidence="6">
    <location>
        <begin position="339"/>
        <end position="358"/>
    </location>
</feature>
<feature type="coiled-coil region" evidence="5">
    <location>
        <begin position="361"/>
        <end position="405"/>
    </location>
</feature>
<feature type="repeat" description="TPR" evidence="4">
    <location>
        <begin position="196"/>
        <end position="229"/>
    </location>
</feature>
<keyword evidence="2" id="KW-0963">Cytoplasm</keyword>
<dbReference type="PROSITE" id="PS50005">
    <property type="entry name" value="TPR"/>
    <property type="match status" value="1"/>
</dbReference>
<dbReference type="InterPro" id="IPR016032">
    <property type="entry name" value="Sig_transdc_resp-reg_C-effctor"/>
</dbReference>
<evidence type="ECO:0000256" key="5">
    <source>
        <dbReference type="SAM" id="Coils"/>
    </source>
</evidence>
<dbReference type="InterPro" id="IPR019734">
    <property type="entry name" value="TPR_rpt"/>
</dbReference>
<comment type="caution">
    <text evidence="7">The sequence shown here is derived from an EMBL/GenBank/DDBJ whole genome shotgun (WGS) entry which is preliminary data.</text>
</comment>
<evidence type="ECO:0000313" key="7">
    <source>
        <dbReference type="EMBL" id="MCF2220643.1"/>
    </source>
</evidence>
<evidence type="ECO:0000256" key="2">
    <source>
        <dbReference type="ARBA" id="ARBA00022490"/>
    </source>
</evidence>
<keyword evidence="8" id="KW-1185">Reference proteome</keyword>
<dbReference type="PANTHER" id="PTHR45954">
    <property type="entry name" value="LD33695P"/>
    <property type="match status" value="1"/>
</dbReference>
<dbReference type="PROSITE" id="PS50293">
    <property type="entry name" value="TPR_REGION"/>
    <property type="match status" value="1"/>
</dbReference>
<comment type="subcellular location">
    <subcellularLocation>
        <location evidence="1">Cytoplasm</location>
    </subcellularLocation>
</comment>
<evidence type="ECO:0000256" key="4">
    <source>
        <dbReference type="PROSITE-ProRule" id="PRU00339"/>
    </source>
</evidence>
<dbReference type="PANTHER" id="PTHR45954:SF1">
    <property type="entry name" value="LD33695P"/>
    <property type="match status" value="1"/>
</dbReference>
<dbReference type="Proteomes" id="UP001430374">
    <property type="component" value="Unassembled WGS sequence"/>
</dbReference>